<reference evidence="2" key="1">
    <citation type="submission" date="2021-02" db="EMBL/GenBank/DDBJ databases">
        <authorList>
            <person name="Nowell W R."/>
        </authorList>
    </citation>
    <scope>NUCLEOTIDE SEQUENCE</scope>
</reference>
<feature type="signal peptide" evidence="1">
    <location>
        <begin position="1"/>
        <end position="26"/>
    </location>
</feature>
<evidence type="ECO:0000313" key="2">
    <source>
        <dbReference type="EMBL" id="CAF4429481.1"/>
    </source>
</evidence>
<evidence type="ECO:0008006" key="4">
    <source>
        <dbReference type="Google" id="ProtNLM"/>
    </source>
</evidence>
<dbReference type="InterPro" id="IPR011042">
    <property type="entry name" value="6-blade_b-propeller_TolB-like"/>
</dbReference>
<dbReference type="EMBL" id="CAJOAZ010029967">
    <property type="protein sequence ID" value="CAF4429481.1"/>
    <property type="molecule type" value="Genomic_DNA"/>
</dbReference>
<feature type="non-terminal residue" evidence="2">
    <location>
        <position position="1"/>
    </location>
</feature>
<gene>
    <name evidence="2" type="ORF">OXD698_LOCUS53140</name>
</gene>
<dbReference type="Gene3D" id="2.120.10.30">
    <property type="entry name" value="TolB, C-terminal domain"/>
    <property type="match status" value="1"/>
</dbReference>
<comment type="caution">
    <text evidence="2">The sequence shown here is derived from an EMBL/GenBank/DDBJ whole genome shotgun (WGS) entry which is preliminary data.</text>
</comment>
<evidence type="ECO:0000256" key="1">
    <source>
        <dbReference type="SAM" id="SignalP"/>
    </source>
</evidence>
<evidence type="ECO:0000313" key="3">
    <source>
        <dbReference type="Proteomes" id="UP000663844"/>
    </source>
</evidence>
<accession>A0A820QTE3</accession>
<dbReference type="AlphaFoldDB" id="A0A820QTE3"/>
<dbReference type="Proteomes" id="UP000663844">
    <property type="component" value="Unassembled WGS sequence"/>
</dbReference>
<proteinExistence type="predicted"/>
<keyword evidence="1" id="KW-0732">Signal</keyword>
<protein>
    <recommendedName>
        <fullName evidence="4">NHL repeat containing protein</fullName>
    </recommendedName>
</protein>
<sequence>MMNSYMKQLHLAIIYLILFSIEKCLTLNICPTAIWQNNATTIVDSTNLNGPRDVFIGQNNIVYIIDTGNYCVKRFSPNST</sequence>
<organism evidence="2 3">
    <name type="scientific">Adineta steineri</name>
    <dbReference type="NCBI Taxonomy" id="433720"/>
    <lineage>
        <taxon>Eukaryota</taxon>
        <taxon>Metazoa</taxon>
        <taxon>Spiralia</taxon>
        <taxon>Gnathifera</taxon>
        <taxon>Rotifera</taxon>
        <taxon>Eurotatoria</taxon>
        <taxon>Bdelloidea</taxon>
        <taxon>Adinetida</taxon>
        <taxon>Adinetidae</taxon>
        <taxon>Adineta</taxon>
    </lineage>
</organism>
<feature type="chain" id="PRO_5032652290" description="NHL repeat containing protein" evidence="1">
    <location>
        <begin position="27"/>
        <end position="80"/>
    </location>
</feature>
<name>A0A820QTE3_9BILA</name>